<reference evidence="8" key="1">
    <citation type="submission" date="2023-03" db="EMBL/GenBank/DDBJ databases">
        <authorList>
            <person name="Julca I."/>
        </authorList>
    </citation>
    <scope>NUCLEOTIDE SEQUENCE</scope>
</reference>
<dbReference type="Pfam" id="PF22754">
    <property type="entry name" value="bHLH-TF_ACT-like_plant"/>
    <property type="match status" value="1"/>
</dbReference>
<dbReference type="Pfam" id="PF14215">
    <property type="entry name" value="bHLH-MYC_N"/>
    <property type="match status" value="1"/>
</dbReference>
<dbReference type="EMBL" id="OX459119">
    <property type="protein sequence ID" value="CAI9094084.1"/>
    <property type="molecule type" value="Genomic_DNA"/>
</dbReference>
<dbReference type="InterPro" id="IPR011598">
    <property type="entry name" value="bHLH_dom"/>
</dbReference>
<evidence type="ECO:0000256" key="2">
    <source>
        <dbReference type="ARBA" id="ARBA00023015"/>
    </source>
</evidence>
<feature type="compositionally biased region" description="Polar residues" evidence="6">
    <location>
        <begin position="236"/>
        <end position="245"/>
    </location>
</feature>
<keyword evidence="9" id="KW-1185">Reference proteome</keyword>
<evidence type="ECO:0000256" key="3">
    <source>
        <dbReference type="ARBA" id="ARBA00023159"/>
    </source>
</evidence>
<comment type="subcellular location">
    <subcellularLocation>
        <location evidence="1">Nucleus</location>
    </subcellularLocation>
</comment>
<evidence type="ECO:0000256" key="1">
    <source>
        <dbReference type="ARBA" id="ARBA00004123"/>
    </source>
</evidence>
<accession>A0AAV1CEH4</accession>
<dbReference type="Proteomes" id="UP001161247">
    <property type="component" value="Chromosome 2"/>
</dbReference>
<proteinExistence type="predicted"/>
<dbReference type="InterPro" id="IPR036638">
    <property type="entry name" value="HLH_DNA-bd_sf"/>
</dbReference>
<protein>
    <submittedName>
        <fullName evidence="8">OLC1v1029742C1</fullName>
    </submittedName>
</protein>
<feature type="region of interest" description="Disordered" evidence="6">
    <location>
        <begin position="489"/>
        <end position="512"/>
    </location>
</feature>
<evidence type="ECO:0000313" key="9">
    <source>
        <dbReference type="Proteomes" id="UP001161247"/>
    </source>
</evidence>
<keyword evidence="4" id="KW-0804">Transcription</keyword>
<gene>
    <name evidence="8" type="ORF">OLC1_LOCUS5339</name>
</gene>
<dbReference type="AlphaFoldDB" id="A0AAV1CEH4"/>
<dbReference type="Pfam" id="PF00010">
    <property type="entry name" value="HLH"/>
    <property type="match status" value="1"/>
</dbReference>
<dbReference type="InterPro" id="IPR054502">
    <property type="entry name" value="bHLH-TF_ACT-like_plant"/>
</dbReference>
<dbReference type="SUPFAM" id="SSF47459">
    <property type="entry name" value="HLH, helix-loop-helix DNA-binding domain"/>
    <property type="match status" value="1"/>
</dbReference>
<feature type="domain" description="BHLH" evidence="7">
    <location>
        <begin position="427"/>
        <end position="476"/>
    </location>
</feature>
<name>A0AAV1CEH4_OLDCO</name>
<evidence type="ECO:0000256" key="5">
    <source>
        <dbReference type="ARBA" id="ARBA00023242"/>
    </source>
</evidence>
<evidence type="ECO:0000259" key="7">
    <source>
        <dbReference type="PROSITE" id="PS50888"/>
    </source>
</evidence>
<dbReference type="GO" id="GO:0080090">
    <property type="term" value="P:regulation of primary metabolic process"/>
    <property type="evidence" value="ECO:0007669"/>
    <property type="project" value="UniProtKB-ARBA"/>
</dbReference>
<dbReference type="Gene3D" id="4.10.280.10">
    <property type="entry name" value="Helix-loop-helix DNA-binding domain"/>
    <property type="match status" value="1"/>
</dbReference>
<dbReference type="SMART" id="SM00353">
    <property type="entry name" value="HLH"/>
    <property type="match status" value="1"/>
</dbReference>
<keyword evidence="3" id="KW-0010">Activator</keyword>
<feature type="region of interest" description="Disordered" evidence="6">
    <location>
        <begin position="231"/>
        <end position="265"/>
    </location>
</feature>
<dbReference type="GO" id="GO:0005634">
    <property type="term" value="C:nucleus"/>
    <property type="evidence" value="ECO:0007669"/>
    <property type="project" value="UniProtKB-SubCell"/>
</dbReference>
<sequence length="632" mass="71635">MASGPQNQDVVLENLRKQLALAVRSIQWSYAIFWSISSKQPGVLEWSDGYYNGDIKTRKTVQSAELNVDHLGLQRSEQLRELYESLSEAETNSTQQAKRPSAALSPEDLTDTEWYYLVCMSFIFKIGEGLPGRTLEKDQIIWLSNAHQAESKVFSRSLLAKTVVCFPHLGGAVELGVTDLVTEDTDLVQHIKCAFLDNPYINISEIPYYVPDNGRTDISMRENDLDMLAEGEEEQISSPNNSTSGFEDDQYAEESHMLEDNNEDASQAQSWQFMDDDDSNYAHNSMNPSDCISQTYAYQGKPAPHCNKSRPNNEDNLHELHECNQKKLNSFGFRGDDVHYQGVLSTLLKTSHQLVLGPYFRNMNKESSFVSWSKERSKVTPTKYGGKQQRLLKKILFEVPKQYGNWMQESSANNGKRESICRPEADELDSSHVLAERKRRQKLNERFTLLGSLVPTNGKVDKVSLLDDTIDYLKELQRRVEELESYKEEMEREARTRRRNHGSKETTSSNYFRSRAGISKKPLISKRKASDVADTEPDDHCMLREISSDDLTVSVIDKNALIELKCPHSESVLLDILEAVSDLNLDSHSVQSANSDGILSITIKAKFKGRKVATPSIIRQAIQGIIRKNPTL</sequence>
<dbReference type="PANTHER" id="PTHR46266:SF3">
    <property type="entry name" value="TRANSCRIPTION FACTOR EGL1"/>
    <property type="match status" value="1"/>
</dbReference>
<dbReference type="InterPro" id="IPR025610">
    <property type="entry name" value="MYC/MYB_N"/>
</dbReference>
<dbReference type="GO" id="GO:0046983">
    <property type="term" value="F:protein dimerization activity"/>
    <property type="evidence" value="ECO:0007669"/>
    <property type="project" value="InterPro"/>
</dbReference>
<keyword evidence="5" id="KW-0539">Nucleus</keyword>
<keyword evidence="2" id="KW-0805">Transcription regulation</keyword>
<evidence type="ECO:0000313" key="8">
    <source>
        <dbReference type="EMBL" id="CAI9094084.1"/>
    </source>
</evidence>
<dbReference type="PANTHER" id="PTHR46266">
    <property type="entry name" value="TRANSCRIPTION FACTOR TT8"/>
    <property type="match status" value="1"/>
</dbReference>
<dbReference type="PROSITE" id="PS50888">
    <property type="entry name" value="BHLH"/>
    <property type="match status" value="1"/>
</dbReference>
<evidence type="ECO:0000256" key="6">
    <source>
        <dbReference type="SAM" id="MobiDB-lite"/>
    </source>
</evidence>
<organism evidence="8 9">
    <name type="scientific">Oldenlandia corymbosa var. corymbosa</name>
    <dbReference type="NCBI Taxonomy" id="529605"/>
    <lineage>
        <taxon>Eukaryota</taxon>
        <taxon>Viridiplantae</taxon>
        <taxon>Streptophyta</taxon>
        <taxon>Embryophyta</taxon>
        <taxon>Tracheophyta</taxon>
        <taxon>Spermatophyta</taxon>
        <taxon>Magnoliopsida</taxon>
        <taxon>eudicotyledons</taxon>
        <taxon>Gunneridae</taxon>
        <taxon>Pentapetalae</taxon>
        <taxon>asterids</taxon>
        <taxon>lamiids</taxon>
        <taxon>Gentianales</taxon>
        <taxon>Rubiaceae</taxon>
        <taxon>Rubioideae</taxon>
        <taxon>Spermacoceae</taxon>
        <taxon>Hedyotis-Oldenlandia complex</taxon>
        <taxon>Oldenlandia</taxon>
    </lineage>
</organism>
<evidence type="ECO:0000256" key="4">
    <source>
        <dbReference type="ARBA" id="ARBA00023163"/>
    </source>
</evidence>